<reference evidence="2 3" key="2">
    <citation type="submission" date="2010-03" db="EMBL/GenBank/DDBJ databases">
        <authorList>
            <person name="Pajon A."/>
        </authorList>
    </citation>
    <scope>NUCLEOTIDE SEQUENCE [LARGE SCALE GENOMIC DNA]</scope>
    <source>
        <strain evidence="2 3">SGP1</strain>
    </source>
</reference>
<dbReference type="Proteomes" id="UP000008957">
    <property type="component" value="Chromosome"/>
</dbReference>
<keyword evidence="3" id="KW-1185">Reference proteome</keyword>
<dbReference type="AlphaFoldDB" id="A0AB94IWC2"/>
<gene>
    <name evidence="2" type="ORF">SY1_07880</name>
</gene>
<name>A0AB94IWC2_9BACT</name>
<feature type="transmembrane region" description="Helical" evidence="1">
    <location>
        <begin position="40"/>
        <end position="61"/>
    </location>
</feature>
<keyword evidence="1" id="KW-0472">Membrane</keyword>
<evidence type="ECO:0000256" key="1">
    <source>
        <dbReference type="SAM" id="Phobius"/>
    </source>
</evidence>
<evidence type="ECO:0000313" key="2">
    <source>
        <dbReference type="EMBL" id="CBL28106.1"/>
    </source>
</evidence>
<evidence type="ECO:0000313" key="3">
    <source>
        <dbReference type="Proteomes" id="UP000008957"/>
    </source>
</evidence>
<dbReference type="RefSeq" id="WP_015556253.1">
    <property type="nucleotide sequence ID" value="NC_021038.1"/>
</dbReference>
<reference evidence="3" key="1">
    <citation type="submission" date="2010-03" db="EMBL/GenBank/DDBJ databases">
        <title>The genome sequence of Synergistetes sp. SGP1.</title>
        <authorList>
            <consortium name="metaHIT consortium -- http://www.metahit.eu/"/>
            <person name="Pajon A."/>
            <person name="Turner K."/>
            <person name="Parkhill J."/>
            <person name="Wade W."/>
            <person name="Vartoukian S."/>
        </authorList>
    </citation>
    <scope>NUCLEOTIDE SEQUENCE [LARGE SCALE GENOMIC DNA]</scope>
    <source>
        <strain evidence="3">SGP1</strain>
    </source>
</reference>
<keyword evidence="1" id="KW-1133">Transmembrane helix</keyword>
<keyword evidence="1" id="KW-0812">Transmembrane</keyword>
<organism evidence="2 3">
    <name type="scientific">Fretibacterium fastidiosum</name>
    <dbReference type="NCBI Taxonomy" id="651822"/>
    <lineage>
        <taxon>Bacteria</taxon>
        <taxon>Thermotogati</taxon>
        <taxon>Synergistota</taxon>
        <taxon>Synergistia</taxon>
        <taxon>Synergistales</taxon>
        <taxon>Aminobacteriaceae</taxon>
        <taxon>Fretibacterium</taxon>
    </lineage>
</organism>
<proteinExistence type="predicted"/>
<sequence>MKQKLFGCVFLVLLLLGALPLSMTWGEQGYLFGWLPVALAYWWTLMVVNLAFVLLVCRDFVRSSKKGEK</sequence>
<dbReference type="EMBL" id="FP929056">
    <property type="protein sequence ID" value="CBL28106.1"/>
    <property type="molecule type" value="Genomic_DNA"/>
</dbReference>
<dbReference type="KEGG" id="sbr:SY1_07880"/>
<accession>A0AB94IWC2</accession>
<evidence type="ECO:0008006" key="4">
    <source>
        <dbReference type="Google" id="ProtNLM"/>
    </source>
</evidence>
<protein>
    <recommendedName>
        <fullName evidence="4">DUF3311 domain-containing protein</fullName>
    </recommendedName>
</protein>